<name>A0A132B8W4_MOLSC</name>
<evidence type="ECO:0000259" key="9">
    <source>
        <dbReference type="Pfam" id="PF07731"/>
    </source>
</evidence>
<dbReference type="InterPro" id="IPR011706">
    <property type="entry name" value="Cu-oxidase_C"/>
</dbReference>
<dbReference type="FunFam" id="2.60.40.420:FF:000036">
    <property type="entry name" value="L-ascorbate oxidase"/>
    <property type="match status" value="1"/>
</dbReference>
<dbReference type="PANTHER" id="PTHR11709:SF488">
    <property type="entry name" value="LACCASE-RELATED"/>
    <property type="match status" value="1"/>
</dbReference>
<dbReference type="InterPro" id="IPR002355">
    <property type="entry name" value="Cu_oxidase_Cu_BS"/>
</dbReference>
<dbReference type="Pfam" id="PF00394">
    <property type="entry name" value="Cu-oxidase"/>
    <property type="match status" value="1"/>
</dbReference>
<dbReference type="InterPro" id="IPR045087">
    <property type="entry name" value="Cu-oxidase_fam"/>
</dbReference>
<feature type="chain" id="PRO_5007287987" evidence="7">
    <location>
        <begin position="21"/>
        <end position="594"/>
    </location>
</feature>
<organism evidence="11 12">
    <name type="scientific">Mollisia scopiformis</name>
    <name type="common">Conifer needle endophyte fungus</name>
    <name type="synonym">Phialocephala scopiformis</name>
    <dbReference type="NCBI Taxonomy" id="149040"/>
    <lineage>
        <taxon>Eukaryota</taxon>
        <taxon>Fungi</taxon>
        <taxon>Dikarya</taxon>
        <taxon>Ascomycota</taxon>
        <taxon>Pezizomycotina</taxon>
        <taxon>Leotiomycetes</taxon>
        <taxon>Helotiales</taxon>
        <taxon>Mollisiaceae</taxon>
        <taxon>Mollisia</taxon>
    </lineage>
</organism>
<keyword evidence="12" id="KW-1185">Reference proteome</keyword>
<dbReference type="Pfam" id="PF07731">
    <property type="entry name" value="Cu-oxidase_2"/>
    <property type="match status" value="1"/>
</dbReference>
<keyword evidence="5" id="KW-0186">Copper</keyword>
<dbReference type="InterPro" id="IPR033138">
    <property type="entry name" value="Cu_oxidase_CS"/>
</dbReference>
<dbReference type="EMBL" id="KQ947437">
    <property type="protein sequence ID" value="KUJ08107.1"/>
    <property type="molecule type" value="Genomic_DNA"/>
</dbReference>
<dbReference type="CDD" id="cd13898">
    <property type="entry name" value="CuRO_3_Abr2_like"/>
    <property type="match status" value="1"/>
</dbReference>
<dbReference type="GO" id="GO:0016491">
    <property type="term" value="F:oxidoreductase activity"/>
    <property type="evidence" value="ECO:0007669"/>
    <property type="project" value="UniProtKB-KW"/>
</dbReference>
<sequence length="594" mass="64575">MRSSFLCLSLLADLATFALGATVVFPVKLTWEKGAPDGFERDMILINGQFPGPALNINEGDNVEFVVTNQLPYGTTIHFHGVEQYNTPWSDGVPGLSQTHIQPGNTFTYKWTATQYGTYWYHGHTQGQLEDGLFGAIHIQPKSGTPTPFTMISNDSNTLRQLNEQVNNPQIVMLSDWSHFTSQELHDVSIAAGIDPLCGDSILINGKGNVNCPGVPFLMSLVPPTITPLLMGQNLTDKGCLPLTNNLAQTSYPHNLSAVPPGVFSGCNATTSAGATIEVDPHNGWVSLNFISTASIQEMVVSIDDHPMWLYAVDGRYVEPQKVDAITFSHGSRYAVMVQLSQPSQNYILRVAGDGLNQKIYGQAVFHYIGGKNINTPHPSINYAGTGTASNVTFLNDLNTVPFPSITPSQTVDQTYLLLLNRTGAAWQWSINDNTPFNDSLEDITPLLWNPNTLANTPLAITTKNNTWVDLILTASISGGLQPRHPIHKHSNKAFIIGYGTGEFPYSTTAEAMKAIPGNFNLENPAYRDGFYTLPIATSSTWMVVRYFVQNPGAFLLHCHINPHLTGGMGIAILDGIDKWPTVPAAYGPGGNGS</sequence>
<dbReference type="AlphaFoldDB" id="A0A132B8W4"/>
<feature type="signal peptide" evidence="7">
    <location>
        <begin position="1"/>
        <end position="20"/>
    </location>
</feature>
<evidence type="ECO:0000256" key="6">
    <source>
        <dbReference type="ARBA" id="ARBA00023180"/>
    </source>
</evidence>
<evidence type="ECO:0000259" key="8">
    <source>
        <dbReference type="Pfam" id="PF00394"/>
    </source>
</evidence>
<dbReference type="CDD" id="cd13850">
    <property type="entry name" value="CuRO_1_Abr2_like"/>
    <property type="match status" value="1"/>
</dbReference>
<dbReference type="PANTHER" id="PTHR11709">
    <property type="entry name" value="MULTI-COPPER OXIDASE"/>
    <property type="match status" value="1"/>
</dbReference>
<accession>A0A132B8W4</accession>
<comment type="similarity">
    <text evidence="1">Belongs to the multicopper oxidase family.</text>
</comment>
<dbReference type="GO" id="GO:0005507">
    <property type="term" value="F:copper ion binding"/>
    <property type="evidence" value="ECO:0007669"/>
    <property type="project" value="InterPro"/>
</dbReference>
<feature type="domain" description="Plastocyanin-like" evidence="8">
    <location>
        <begin position="171"/>
        <end position="369"/>
    </location>
</feature>
<dbReference type="PROSITE" id="PS00079">
    <property type="entry name" value="MULTICOPPER_OXIDASE1"/>
    <property type="match status" value="1"/>
</dbReference>
<keyword evidence="2" id="KW-0479">Metal-binding</keyword>
<evidence type="ECO:0000256" key="3">
    <source>
        <dbReference type="ARBA" id="ARBA00022729"/>
    </source>
</evidence>
<evidence type="ECO:0000259" key="10">
    <source>
        <dbReference type="Pfam" id="PF07732"/>
    </source>
</evidence>
<dbReference type="GeneID" id="28822255"/>
<dbReference type="InterPro" id="IPR008972">
    <property type="entry name" value="Cupredoxin"/>
</dbReference>
<dbReference type="KEGG" id="psco:LY89DRAFT_659825"/>
<proteinExistence type="inferred from homology"/>
<keyword evidence="4" id="KW-0560">Oxidoreductase</keyword>
<dbReference type="InParanoid" id="A0A132B8W4"/>
<protein>
    <submittedName>
        <fullName evidence="11">Laccase TilA</fullName>
    </submittedName>
</protein>
<evidence type="ECO:0000256" key="2">
    <source>
        <dbReference type="ARBA" id="ARBA00022723"/>
    </source>
</evidence>
<dbReference type="Pfam" id="PF07732">
    <property type="entry name" value="Cu-oxidase_3"/>
    <property type="match status" value="1"/>
</dbReference>
<dbReference type="Gene3D" id="2.60.40.420">
    <property type="entry name" value="Cupredoxins - blue copper proteins"/>
    <property type="match status" value="3"/>
</dbReference>
<evidence type="ECO:0000313" key="11">
    <source>
        <dbReference type="EMBL" id="KUJ08107.1"/>
    </source>
</evidence>
<dbReference type="InterPro" id="IPR001117">
    <property type="entry name" value="Cu-oxidase_2nd"/>
</dbReference>
<dbReference type="InterPro" id="IPR011707">
    <property type="entry name" value="Cu-oxidase-like_N"/>
</dbReference>
<reference evidence="11 12" key="1">
    <citation type="submission" date="2015-10" db="EMBL/GenBank/DDBJ databases">
        <title>Full genome of DAOMC 229536 Phialocephala scopiformis, a fungal endophyte of spruce producing the potent anti-insectan compound rugulosin.</title>
        <authorList>
            <consortium name="DOE Joint Genome Institute"/>
            <person name="Walker A.K."/>
            <person name="Frasz S.L."/>
            <person name="Seifert K.A."/>
            <person name="Miller J.D."/>
            <person name="Mondo S.J."/>
            <person name="Labutti K."/>
            <person name="Lipzen A."/>
            <person name="Dockter R."/>
            <person name="Kennedy M."/>
            <person name="Grigoriev I.V."/>
            <person name="Spatafora J.W."/>
        </authorList>
    </citation>
    <scope>NUCLEOTIDE SEQUENCE [LARGE SCALE GENOMIC DNA]</scope>
    <source>
        <strain evidence="11 12">CBS 120377</strain>
    </source>
</reference>
<feature type="domain" description="Plastocyanin-like" evidence="9">
    <location>
        <begin position="438"/>
        <end position="574"/>
    </location>
</feature>
<evidence type="ECO:0000256" key="1">
    <source>
        <dbReference type="ARBA" id="ARBA00010609"/>
    </source>
</evidence>
<evidence type="ECO:0000256" key="4">
    <source>
        <dbReference type="ARBA" id="ARBA00023002"/>
    </source>
</evidence>
<keyword evidence="3 7" id="KW-0732">Signal</keyword>
<dbReference type="Proteomes" id="UP000070700">
    <property type="component" value="Unassembled WGS sequence"/>
</dbReference>
<evidence type="ECO:0000256" key="5">
    <source>
        <dbReference type="ARBA" id="ARBA00023008"/>
    </source>
</evidence>
<dbReference type="SMR" id="A0A132B8W4"/>
<dbReference type="SUPFAM" id="SSF49503">
    <property type="entry name" value="Cupredoxins"/>
    <property type="match status" value="3"/>
</dbReference>
<evidence type="ECO:0000313" key="12">
    <source>
        <dbReference type="Proteomes" id="UP000070700"/>
    </source>
</evidence>
<keyword evidence="6" id="KW-0325">Glycoprotein</keyword>
<evidence type="ECO:0000256" key="7">
    <source>
        <dbReference type="SAM" id="SignalP"/>
    </source>
</evidence>
<dbReference type="OrthoDB" id="2121828at2759"/>
<dbReference type="CDD" id="cd13876">
    <property type="entry name" value="CuRO_2_Abr2_like"/>
    <property type="match status" value="1"/>
</dbReference>
<gene>
    <name evidence="11" type="ORF">LY89DRAFT_659825</name>
</gene>
<dbReference type="PROSITE" id="PS00080">
    <property type="entry name" value="MULTICOPPER_OXIDASE2"/>
    <property type="match status" value="1"/>
</dbReference>
<feature type="domain" description="Plastocyanin-like" evidence="10">
    <location>
        <begin position="30"/>
        <end position="143"/>
    </location>
</feature>
<dbReference type="RefSeq" id="XP_018062462.1">
    <property type="nucleotide sequence ID" value="XM_018212529.1"/>
</dbReference>